<reference evidence="3" key="1">
    <citation type="journal article" date="2019" name="Int. J. Syst. Evol. Microbiol.">
        <title>The Global Catalogue of Microorganisms (GCM) 10K type strain sequencing project: providing services to taxonomists for standard genome sequencing and annotation.</title>
        <authorList>
            <consortium name="The Broad Institute Genomics Platform"/>
            <consortium name="The Broad Institute Genome Sequencing Center for Infectious Disease"/>
            <person name="Wu L."/>
            <person name="Ma J."/>
        </authorList>
    </citation>
    <scope>NUCLEOTIDE SEQUENCE [LARGE SCALE GENOMIC DNA]</scope>
    <source>
        <strain evidence="3">KCTC 22228</strain>
    </source>
</reference>
<dbReference type="EMBL" id="BMXS01000007">
    <property type="protein sequence ID" value="GGX90992.1"/>
    <property type="molecule type" value="Genomic_DNA"/>
</dbReference>
<keyword evidence="3" id="KW-1185">Reference proteome</keyword>
<feature type="domain" description="N-acetylmuramoyl-L-alanine amidase" evidence="1">
    <location>
        <begin position="2"/>
        <end position="150"/>
    </location>
</feature>
<evidence type="ECO:0000259" key="1">
    <source>
        <dbReference type="SMART" id="SM00644"/>
    </source>
</evidence>
<gene>
    <name evidence="2" type="ORF">GCM10007160_18070</name>
</gene>
<evidence type="ECO:0000313" key="2">
    <source>
        <dbReference type="EMBL" id="GGX90992.1"/>
    </source>
</evidence>
<accession>A0ABQ2YRL2</accession>
<dbReference type="Pfam" id="PF01510">
    <property type="entry name" value="Amidase_2"/>
    <property type="match status" value="1"/>
</dbReference>
<comment type="caution">
    <text evidence="2">The sequence shown here is derived from an EMBL/GenBank/DDBJ whole genome shotgun (WGS) entry which is preliminary data.</text>
</comment>
<evidence type="ECO:0000313" key="3">
    <source>
        <dbReference type="Proteomes" id="UP000653056"/>
    </source>
</evidence>
<name>A0ABQ2YRL2_9GAMM</name>
<dbReference type="CDD" id="cd06583">
    <property type="entry name" value="PGRP"/>
    <property type="match status" value="1"/>
</dbReference>
<dbReference type="InterPro" id="IPR036505">
    <property type="entry name" value="Amidase/PGRP_sf"/>
</dbReference>
<dbReference type="Gene3D" id="3.40.80.10">
    <property type="entry name" value="Peptidoglycan recognition protein-like"/>
    <property type="match status" value="1"/>
</dbReference>
<proteinExistence type="predicted"/>
<dbReference type="SMART" id="SM00644">
    <property type="entry name" value="Ami_2"/>
    <property type="match status" value="1"/>
</dbReference>
<dbReference type="RefSeq" id="WP_189468360.1">
    <property type="nucleotide sequence ID" value="NZ_BMXS01000007.1"/>
</dbReference>
<dbReference type="SUPFAM" id="SSF55846">
    <property type="entry name" value="N-acetylmuramoyl-L-alanine amidase-like"/>
    <property type="match status" value="1"/>
</dbReference>
<dbReference type="InterPro" id="IPR002502">
    <property type="entry name" value="Amidase_domain"/>
</dbReference>
<dbReference type="Proteomes" id="UP000653056">
    <property type="component" value="Unassembled WGS sequence"/>
</dbReference>
<sequence length="179" mass="20129">MTQQKRLVDHIIVHCSATPEGEDFGAADIDKWHRARGWLGNGYHFVLRLDGTIESKERGHRCRPLEKPGAHVGDCGPGWNRRSIGICLIGGVDADMKAKNTYSQEQLESLYWLINDIGIQPLVEVSPEVEVMGHRDLIDKTGASPKACPSFDVQKWLDERDSEELEFEGLAPFNSNFKQ</sequence>
<protein>
    <submittedName>
        <fullName evidence="2">N-acetylmuramoyl-L-alanine amidase</fullName>
    </submittedName>
</protein>
<organism evidence="2 3">
    <name type="scientific">Litchfieldella qijiaojingensis</name>
    <dbReference type="NCBI Taxonomy" id="980347"/>
    <lineage>
        <taxon>Bacteria</taxon>
        <taxon>Pseudomonadati</taxon>
        <taxon>Pseudomonadota</taxon>
        <taxon>Gammaproteobacteria</taxon>
        <taxon>Oceanospirillales</taxon>
        <taxon>Halomonadaceae</taxon>
        <taxon>Litchfieldella</taxon>
    </lineage>
</organism>